<keyword evidence="3" id="KW-0813">Transport</keyword>
<evidence type="ECO:0000256" key="10">
    <source>
        <dbReference type="SAM" id="MobiDB-lite"/>
    </source>
</evidence>
<dbReference type="Gene3D" id="2.40.160.10">
    <property type="entry name" value="Porin"/>
    <property type="match status" value="1"/>
</dbReference>
<protein>
    <submittedName>
        <fullName evidence="11">Mitochondrial import receptor subunit TOM40B</fullName>
    </submittedName>
</protein>
<dbReference type="InterPro" id="IPR037930">
    <property type="entry name" value="Tom40"/>
</dbReference>
<dbReference type="EMBL" id="JAAPAO010000003">
    <property type="protein sequence ID" value="KAF4678093.1"/>
    <property type="molecule type" value="Genomic_DNA"/>
</dbReference>
<evidence type="ECO:0000256" key="1">
    <source>
        <dbReference type="ARBA" id="ARBA00004374"/>
    </source>
</evidence>
<feature type="region of interest" description="Disordered" evidence="10">
    <location>
        <begin position="553"/>
        <end position="582"/>
    </location>
</feature>
<evidence type="ECO:0000313" key="11">
    <source>
        <dbReference type="EMBL" id="KAF4678093.1"/>
    </source>
</evidence>
<dbReference type="PANTHER" id="PTHR10802">
    <property type="entry name" value="MITOCHONDRIAL IMPORT RECEPTOR SUBUNIT TOM40"/>
    <property type="match status" value="1"/>
</dbReference>
<feature type="region of interest" description="Disordered" evidence="10">
    <location>
        <begin position="595"/>
        <end position="678"/>
    </location>
</feature>
<keyword evidence="12" id="KW-1185">Reference proteome</keyword>
<evidence type="ECO:0000256" key="6">
    <source>
        <dbReference type="ARBA" id="ARBA00022787"/>
    </source>
</evidence>
<dbReference type="InterPro" id="IPR023614">
    <property type="entry name" value="Porin_dom_sf"/>
</dbReference>
<evidence type="ECO:0000256" key="2">
    <source>
        <dbReference type="ARBA" id="ARBA00010510"/>
    </source>
</evidence>
<evidence type="ECO:0000256" key="8">
    <source>
        <dbReference type="ARBA" id="ARBA00023128"/>
    </source>
</evidence>
<comment type="subcellular location">
    <subcellularLocation>
        <location evidence="1">Mitochondrion outer membrane</location>
        <topology evidence="1">Multi-pass membrane protein</topology>
    </subcellularLocation>
</comment>
<organism evidence="11 12">
    <name type="scientific">Perkinsus chesapeaki</name>
    <name type="common">Clam parasite</name>
    <name type="synonym">Perkinsus andrewsi</name>
    <dbReference type="NCBI Taxonomy" id="330153"/>
    <lineage>
        <taxon>Eukaryota</taxon>
        <taxon>Sar</taxon>
        <taxon>Alveolata</taxon>
        <taxon>Perkinsozoa</taxon>
        <taxon>Perkinsea</taxon>
        <taxon>Perkinsida</taxon>
        <taxon>Perkinsidae</taxon>
        <taxon>Perkinsus</taxon>
    </lineage>
</organism>
<comment type="similarity">
    <text evidence="2">Belongs to the Tom40 family.</text>
</comment>
<dbReference type="GO" id="GO:0030150">
    <property type="term" value="P:protein import into mitochondrial matrix"/>
    <property type="evidence" value="ECO:0007669"/>
    <property type="project" value="InterPro"/>
</dbReference>
<dbReference type="GO" id="GO:0008320">
    <property type="term" value="F:protein transmembrane transporter activity"/>
    <property type="evidence" value="ECO:0007669"/>
    <property type="project" value="InterPro"/>
</dbReference>
<feature type="compositionally biased region" description="Low complexity" evidence="10">
    <location>
        <begin position="867"/>
        <end position="881"/>
    </location>
</feature>
<keyword evidence="5" id="KW-0812">Transmembrane</keyword>
<comment type="caution">
    <text evidence="11">The sequence shown here is derived from an EMBL/GenBank/DDBJ whole genome shotgun (WGS) entry which is preliminary data.</text>
</comment>
<dbReference type="AlphaFoldDB" id="A0A7J6N2J4"/>
<dbReference type="Pfam" id="PF01459">
    <property type="entry name" value="Porin_3"/>
    <property type="match status" value="1"/>
</dbReference>
<keyword evidence="8" id="KW-0496">Mitochondrion</keyword>
<dbReference type="Proteomes" id="UP000591131">
    <property type="component" value="Unassembled WGS sequence"/>
</dbReference>
<keyword evidence="9" id="KW-0472">Membrane</keyword>
<accession>A0A7J6N2J4</accession>
<dbReference type="GO" id="GO:0005741">
    <property type="term" value="C:mitochondrial outer membrane"/>
    <property type="evidence" value="ECO:0007669"/>
    <property type="project" value="UniProtKB-SubCell"/>
</dbReference>
<keyword evidence="7" id="KW-0653">Protein transport</keyword>
<keyword evidence="6" id="KW-1000">Mitochondrion outer membrane</keyword>
<evidence type="ECO:0000313" key="12">
    <source>
        <dbReference type="Proteomes" id="UP000591131"/>
    </source>
</evidence>
<dbReference type="InterPro" id="IPR027246">
    <property type="entry name" value="Porin_Euk/Tom40"/>
</dbReference>
<feature type="compositionally biased region" description="Low complexity" evidence="10">
    <location>
        <begin position="704"/>
        <end position="739"/>
    </location>
</feature>
<proteinExistence type="inferred from homology"/>
<feature type="region of interest" description="Disordered" evidence="10">
    <location>
        <begin position="693"/>
        <end position="741"/>
    </location>
</feature>
<dbReference type="CDD" id="cd07305">
    <property type="entry name" value="Porin3_Tom40"/>
    <property type="match status" value="1"/>
</dbReference>
<evidence type="ECO:0000256" key="4">
    <source>
        <dbReference type="ARBA" id="ARBA00022452"/>
    </source>
</evidence>
<evidence type="ECO:0000256" key="7">
    <source>
        <dbReference type="ARBA" id="ARBA00022927"/>
    </source>
</evidence>
<reference evidence="11 12" key="1">
    <citation type="submission" date="2020-04" db="EMBL/GenBank/DDBJ databases">
        <title>Perkinsus chesapeaki whole genome sequence.</title>
        <authorList>
            <person name="Bogema D.R."/>
        </authorList>
    </citation>
    <scope>NUCLEOTIDE SEQUENCE [LARGE SCALE GENOMIC DNA]</scope>
    <source>
        <strain evidence="11">ATCC PRA-425</strain>
    </source>
</reference>
<name>A0A7J6N2J4_PERCH</name>
<keyword evidence="11" id="KW-0675">Receptor</keyword>
<feature type="region of interest" description="Disordered" evidence="10">
    <location>
        <begin position="853"/>
        <end position="899"/>
    </location>
</feature>
<gene>
    <name evidence="11" type="primary">TOMM40L</name>
    <name evidence="11" type="ORF">FOL47_005372</name>
</gene>
<dbReference type="OrthoDB" id="19656at2759"/>
<evidence type="ECO:0000256" key="9">
    <source>
        <dbReference type="ARBA" id="ARBA00023136"/>
    </source>
</evidence>
<sequence length="1006" mass="108722">MSSTPPKVDATAVPNVVQYDQFAREWQQIMGQDNFDGFRVEAGKTVTKNMQANHSLFLGTSLSPNQYLYQFGPTYASDDGRTVMVGRLGMDGGVNARLMKKLFKGTDLKINANSNLHDPQRNMYEFTVDQQGEDWAASAKLAYQGTWISNVSFAQEVTNNLSLGGELTHVAVNGVSIGGLGGRYVWGPNYLSFALNRQPDFKQGPQANVHSAKMQFVRKVSDRLAIGSELEYSQPEHESQLRFGYEYTFRHARVQGLLDTCGKVSCFVQDFMGFGISGMVDFVKGDYRFGFMMHMVPQPEDAGAAAGGGPMAARMASNQPPTLHAAQQGARCRPTDVCDLLLERIRQGHDVGHRRRGHHGHRAATAALASYTKRAEDGSCLEVQVLPACDAARQIELAQKLRQLAAEASTLKQQLLSHALQPVASQQRVLVLMQRAKELLGEKVHHEILQRAVSMIKTGPQQGAMQQQQQTNNAVMQAYLRSQAAAQNRGNAQAAVSQNSSAVAAAAAAIMRQGHQNGGVQGGVNSQMAGQGRGAINNAQFIQQLRSLQQQQQQQQQQRVAQSHLAPQGQQAGTGGSTGVNSQLASTLQDQINRILSPRPSPMSSPVSVAANDPAKRARIDPAASPARSHAGSTSGNLLLPPPATSPTSVSPQRPPSTPRNPSASPVVSAAGDAGKGGADALDALEQLIMAQQRAASTPPPMASPSASPLTMGSPGPAASPGWEAGSPSASPSPLSLASTPQIDMESVRRAHKEQMLMRIGHRVQRRGVALASQEVLTALGDVMEHWAEVAQQMLHRISKHRAELYPSQIARHLSQSRDTSIEEWYRRKKEQSAYMGALCKAVIEHRDRAAQEAAEARANRTGTGQGAKSRAAASRAAGGSLPSPEEMRQQEMEQQQAMHDRLVTGATRSLVNAERMLSTDEQRKQIVAEALEQHVTSIQDVRKVGLRDLMALLKMPPPNGHNTWIHGIPVPEGMRQRLLVEISQGAYTREYNIANDQRASGGARG</sequence>
<evidence type="ECO:0000256" key="5">
    <source>
        <dbReference type="ARBA" id="ARBA00022692"/>
    </source>
</evidence>
<evidence type="ECO:0000256" key="3">
    <source>
        <dbReference type="ARBA" id="ARBA00022448"/>
    </source>
</evidence>
<keyword evidence="4" id="KW-1134">Transmembrane beta strand</keyword>